<feature type="non-terminal residue" evidence="3">
    <location>
        <position position="1"/>
    </location>
</feature>
<comment type="caution">
    <text evidence="3">The sequence shown here is derived from an EMBL/GenBank/DDBJ whole genome shotgun (WGS) entry which is preliminary data.</text>
</comment>
<evidence type="ECO:0000313" key="4">
    <source>
        <dbReference type="Proteomes" id="UP001434883"/>
    </source>
</evidence>
<evidence type="ECO:0000313" key="3">
    <source>
        <dbReference type="EMBL" id="MEQ2199664.1"/>
    </source>
</evidence>
<evidence type="ECO:0000256" key="1">
    <source>
        <dbReference type="SAM" id="MobiDB-lite"/>
    </source>
</evidence>
<dbReference type="InterPro" id="IPR008250">
    <property type="entry name" value="ATPase_P-typ_transduc_dom_A_sf"/>
</dbReference>
<dbReference type="Pfam" id="PF00122">
    <property type="entry name" value="E1-E2_ATPase"/>
    <property type="match status" value="1"/>
</dbReference>
<dbReference type="InterPro" id="IPR050510">
    <property type="entry name" value="Cation_transp_ATPase_P-type"/>
</dbReference>
<dbReference type="Gene3D" id="2.70.150.10">
    <property type="entry name" value="Calcium-transporting ATPase, cytoplasmic transduction domain A"/>
    <property type="match status" value="1"/>
</dbReference>
<sequence length="155" mass="16750">DHFAESSRMSVSAVCPNAANWPVFWMTHTVLLASVSSRCRERVTPGVGNGRVREGCCRVSTQALVIREGEKMQINAEQVVAGDLVEVKGGDRIPADLRIISSHGCKVDNSSLTGESEPQTRSPDCTHDNPLETRNIAFFSTNCVEGNSIDVAMSS</sequence>
<organism evidence="3 4">
    <name type="scientific">Xenoophorus captivus</name>
    <dbReference type="NCBI Taxonomy" id="1517983"/>
    <lineage>
        <taxon>Eukaryota</taxon>
        <taxon>Metazoa</taxon>
        <taxon>Chordata</taxon>
        <taxon>Craniata</taxon>
        <taxon>Vertebrata</taxon>
        <taxon>Euteleostomi</taxon>
        <taxon>Actinopterygii</taxon>
        <taxon>Neopterygii</taxon>
        <taxon>Teleostei</taxon>
        <taxon>Neoteleostei</taxon>
        <taxon>Acanthomorphata</taxon>
        <taxon>Ovalentaria</taxon>
        <taxon>Atherinomorphae</taxon>
        <taxon>Cyprinodontiformes</taxon>
        <taxon>Goodeidae</taxon>
        <taxon>Xenoophorus</taxon>
    </lineage>
</organism>
<protein>
    <submittedName>
        <fullName evidence="3">Sodium/potassium-transporting ATPase subunit alpha-3</fullName>
    </submittedName>
</protein>
<dbReference type="SUPFAM" id="SSF81653">
    <property type="entry name" value="Calcium ATPase, transduction domain A"/>
    <property type="match status" value="1"/>
</dbReference>
<dbReference type="PANTHER" id="PTHR43294:SF15">
    <property type="entry name" value="SODIUM_POTASSIUM-TRANSPORTING ATPASE SUBUNIT ALPHA-3"/>
    <property type="match status" value="1"/>
</dbReference>
<reference evidence="3 4" key="1">
    <citation type="submission" date="2021-06" db="EMBL/GenBank/DDBJ databases">
        <authorList>
            <person name="Palmer J.M."/>
        </authorList>
    </citation>
    <scope>NUCLEOTIDE SEQUENCE [LARGE SCALE GENOMIC DNA]</scope>
    <source>
        <strain evidence="3 4">XC_2019</strain>
        <tissue evidence="3">Muscle</tissue>
    </source>
</reference>
<dbReference type="EMBL" id="JAHRIN010025395">
    <property type="protein sequence ID" value="MEQ2199664.1"/>
    <property type="molecule type" value="Genomic_DNA"/>
</dbReference>
<dbReference type="InterPro" id="IPR059000">
    <property type="entry name" value="ATPase_P-type_domA"/>
</dbReference>
<feature type="compositionally biased region" description="Polar residues" evidence="1">
    <location>
        <begin position="109"/>
        <end position="123"/>
    </location>
</feature>
<dbReference type="Proteomes" id="UP001434883">
    <property type="component" value="Unassembled WGS sequence"/>
</dbReference>
<feature type="region of interest" description="Disordered" evidence="1">
    <location>
        <begin position="109"/>
        <end position="130"/>
    </location>
</feature>
<dbReference type="PANTHER" id="PTHR43294">
    <property type="entry name" value="SODIUM/POTASSIUM-TRANSPORTING ATPASE SUBUNIT ALPHA"/>
    <property type="match status" value="1"/>
</dbReference>
<proteinExistence type="predicted"/>
<gene>
    <name evidence="3" type="primary">ATP1A3_1</name>
    <name evidence="3" type="ORF">XENOCAPTIV_007651</name>
</gene>
<accession>A0ABV0QV40</accession>
<evidence type="ECO:0000259" key="2">
    <source>
        <dbReference type="Pfam" id="PF00122"/>
    </source>
</evidence>
<keyword evidence="4" id="KW-1185">Reference proteome</keyword>
<name>A0ABV0QV40_9TELE</name>
<feature type="domain" description="P-type ATPase A" evidence="2">
    <location>
        <begin position="60"/>
        <end position="148"/>
    </location>
</feature>